<reference evidence="7" key="3">
    <citation type="journal article" date="2011" name="PLoS ONE">
        <title>Genome sequence of a mesophilic hydrogenotrophic methanogen Methanocella paludicola, the first cultivated representative of the order Methanocellales.</title>
        <authorList>
            <person name="Sakai S."/>
            <person name="Takaki Y."/>
            <person name="Shimamura S."/>
            <person name="Sekine M."/>
            <person name="Tajima T."/>
            <person name="Kosugi H."/>
            <person name="Ichikawa N."/>
            <person name="Tasumi E."/>
            <person name="Hiraki A.T."/>
            <person name="Shimizu A."/>
            <person name="Kato Y."/>
            <person name="Nishiko R."/>
            <person name="Mori K."/>
            <person name="Fujita N."/>
            <person name="Imachi H."/>
            <person name="Takai K."/>
        </authorList>
    </citation>
    <scope>NUCLEOTIDE SEQUENCE [LARGE SCALE GENOMIC DNA]</scope>
    <source>
        <strain evidence="7">DSM 17711 / JCM 13418 / NBRC 101707 / SANAE</strain>
    </source>
</reference>
<keyword evidence="6" id="KW-0378">Hydrolase</keyword>
<dbReference type="GO" id="GO:0006310">
    <property type="term" value="P:DNA recombination"/>
    <property type="evidence" value="ECO:0007669"/>
    <property type="project" value="InterPro"/>
</dbReference>
<dbReference type="PATRIC" id="fig|304371.9.peg.2342"/>
<gene>
    <name evidence="6" type="primary">ruvA</name>
    <name evidence="6" type="ordered locus">MCP_2301</name>
</gene>
<dbReference type="Gene3D" id="1.10.8.10">
    <property type="entry name" value="DNA helicase RuvA subunit, C-terminal domain"/>
    <property type="match status" value="1"/>
</dbReference>
<keyword evidence="4" id="KW-0234">DNA repair</keyword>
<evidence type="ECO:0000256" key="3">
    <source>
        <dbReference type="ARBA" id="ARBA00023125"/>
    </source>
</evidence>
<dbReference type="InterPro" id="IPR011114">
    <property type="entry name" value="RuvA_C"/>
</dbReference>
<dbReference type="InterPro" id="IPR013849">
    <property type="entry name" value="DNA_helicase_Holl-junc_RuvA_I"/>
</dbReference>
<proteinExistence type="inferred from homology"/>
<evidence type="ECO:0000259" key="5">
    <source>
        <dbReference type="SMART" id="SM00278"/>
    </source>
</evidence>
<dbReference type="STRING" id="304371.MCP_2301"/>
<dbReference type="GeneID" id="8683177"/>
<dbReference type="NCBIfam" id="TIGR00084">
    <property type="entry name" value="ruvA"/>
    <property type="match status" value="1"/>
</dbReference>
<dbReference type="InterPro" id="IPR003583">
    <property type="entry name" value="Hlx-hairpin-Hlx_DNA-bd_motif"/>
</dbReference>
<name>D1Z101_METPS</name>
<dbReference type="KEGG" id="mpd:MCP_2301"/>
<dbReference type="GO" id="GO:0003677">
    <property type="term" value="F:DNA binding"/>
    <property type="evidence" value="ECO:0007669"/>
    <property type="project" value="UniProtKB-KW"/>
</dbReference>
<keyword evidence="6" id="KW-0547">Nucleotide-binding</keyword>
<dbReference type="Pfam" id="PF14520">
    <property type="entry name" value="HHH_5"/>
    <property type="match status" value="1"/>
</dbReference>
<evidence type="ECO:0000313" key="7">
    <source>
        <dbReference type="Proteomes" id="UP000001882"/>
    </source>
</evidence>
<dbReference type="CDD" id="cd14332">
    <property type="entry name" value="UBA_RuvA_C"/>
    <property type="match status" value="1"/>
</dbReference>
<organism evidence="6 7">
    <name type="scientific">Methanocella paludicola (strain DSM 17711 / JCM 13418 / NBRC 101707 / SANAE)</name>
    <dbReference type="NCBI Taxonomy" id="304371"/>
    <lineage>
        <taxon>Archaea</taxon>
        <taxon>Methanobacteriati</taxon>
        <taxon>Methanobacteriota</taxon>
        <taxon>Stenosarchaea group</taxon>
        <taxon>Methanomicrobia</taxon>
        <taxon>Methanocellales</taxon>
        <taxon>Methanocellaceae</taxon>
        <taxon>Methanocella</taxon>
    </lineage>
</organism>
<dbReference type="HAMAP" id="MF_00031">
    <property type="entry name" value="DNA_HJ_migration_RuvA"/>
    <property type="match status" value="1"/>
</dbReference>
<dbReference type="InterPro" id="IPR036267">
    <property type="entry name" value="RuvA_C_sf"/>
</dbReference>
<dbReference type="SMART" id="SM00278">
    <property type="entry name" value="HhH1"/>
    <property type="match status" value="2"/>
</dbReference>
<keyword evidence="2" id="KW-0227">DNA damage</keyword>
<sequence>MIAHLEGRLEYKGHERIVIDVGGVGYDVRVPTHLYDLIPAEGERCKVFIHTYFREEDGTSLYGFTTWQDREFFKLLMTVSGIGPKVALGIMSSITASDLAEAIVVEDAKALTRVNGVGKKMAQRLILELKDKVAEMSIENRAKKPGADMTSEDATSALVALGYSRQAASAAVARARDASPGLSKVEELIKTSLRYL</sequence>
<keyword evidence="6" id="KW-0067">ATP-binding</keyword>
<dbReference type="SUPFAM" id="SSF47781">
    <property type="entry name" value="RuvA domain 2-like"/>
    <property type="match status" value="1"/>
</dbReference>
<dbReference type="InParanoid" id="D1Z101"/>
<evidence type="ECO:0000256" key="4">
    <source>
        <dbReference type="ARBA" id="ARBA00023204"/>
    </source>
</evidence>
<dbReference type="AlphaFoldDB" id="D1Z101"/>
<dbReference type="OrthoDB" id="146701at2157"/>
<accession>D1Z101</accession>
<dbReference type="RefSeq" id="WP_012901047.1">
    <property type="nucleotide sequence ID" value="NC_013665.1"/>
</dbReference>
<dbReference type="InterPro" id="IPR000085">
    <property type="entry name" value="RuvA"/>
</dbReference>
<dbReference type="Pfam" id="PF01330">
    <property type="entry name" value="RuvA_N"/>
    <property type="match status" value="1"/>
</dbReference>
<dbReference type="Gene3D" id="1.10.150.20">
    <property type="entry name" value="5' to 3' exonuclease, C-terminal subdomain"/>
    <property type="match status" value="1"/>
</dbReference>
<dbReference type="InterPro" id="IPR012340">
    <property type="entry name" value="NA-bd_OB-fold"/>
</dbReference>
<evidence type="ECO:0000256" key="2">
    <source>
        <dbReference type="ARBA" id="ARBA00022763"/>
    </source>
</evidence>
<dbReference type="GO" id="GO:0009378">
    <property type="term" value="F:four-way junction helicase activity"/>
    <property type="evidence" value="ECO:0007669"/>
    <property type="project" value="InterPro"/>
</dbReference>
<keyword evidence="3" id="KW-0238">DNA-binding</keyword>
<dbReference type="InterPro" id="IPR010994">
    <property type="entry name" value="RuvA_2-like"/>
</dbReference>
<dbReference type="Gene3D" id="2.40.50.140">
    <property type="entry name" value="Nucleic acid-binding proteins"/>
    <property type="match status" value="1"/>
</dbReference>
<dbReference type="GO" id="GO:0009379">
    <property type="term" value="C:Holliday junction helicase complex"/>
    <property type="evidence" value="ECO:0007669"/>
    <property type="project" value="InterPro"/>
</dbReference>
<feature type="domain" description="Helix-hairpin-helix DNA-binding motif class 1" evidence="5">
    <location>
        <begin position="109"/>
        <end position="128"/>
    </location>
</feature>
<evidence type="ECO:0000256" key="1">
    <source>
        <dbReference type="ARBA" id="ARBA00022490"/>
    </source>
</evidence>
<dbReference type="SUPFAM" id="SSF50249">
    <property type="entry name" value="Nucleic acid-binding proteins"/>
    <property type="match status" value="1"/>
</dbReference>
<protein>
    <submittedName>
        <fullName evidence="6">Holliday junction ATP-dependent DNA helicase RuvA</fullName>
    </submittedName>
</protein>
<dbReference type="GO" id="GO:0006281">
    <property type="term" value="P:DNA repair"/>
    <property type="evidence" value="ECO:0007669"/>
    <property type="project" value="UniProtKB-KW"/>
</dbReference>
<feature type="domain" description="Helix-hairpin-helix DNA-binding motif class 1" evidence="5">
    <location>
        <begin position="74"/>
        <end position="93"/>
    </location>
</feature>
<keyword evidence="6" id="KW-0347">Helicase</keyword>
<evidence type="ECO:0000313" key="6">
    <source>
        <dbReference type="EMBL" id="BAI62373.1"/>
    </source>
</evidence>
<dbReference type="Pfam" id="PF07499">
    <property type="entry name" value="RuvA_C"/>
    <property type="match status" value="1"/>
</dbReference>
<reference evidence="6 7" key="2">
    <citation type="journal article" date="2008" name="Int. J. Syst. Evol. Microbiol.">
        <title>Methanocella paludicola gen. nov., sp. nov., a methane-producing archaeon, the first isolate of the lineage 'Rice Cluster I', and proposal of the new archaeal order Methanocellales ord. nov.</title>
        <authorList>
            <person name="Sakai S."/>
            <person name="Imachi H."/>
            <person name="Hanada S."/>
            <person name="Ohashi A."/>
            <person name="Harada H."/>
            <person name="Kamagata Y."/>
        </authorList>
    </citation>
    <scope>NUCLEOTIDE SEQUENCE [LARGE SCALE GENOMIC DNA]</scope>
    <source>
        <strain evidence="7">DSM 17711 / JCM 13418 / NBRC 101707 / SANAE</strain>
    </source>
</reference>
<keyword evidence="1" id="KW-0963">Cytoplasm</keyword>
<reference evidence="6 7" key="1">
    <citation type="journal article" date="2007" name="Appl. Environ. Microbiol.">
        <title>Isolation of key methanogens for global methane emission from rice paddy fields: a novel isolate affiliated with the clone cluster rice cluster I.</title>
        <authorList>
            <person name="Sakai S."/>
            <person name="Imachi H."/>
            <person name="Sekiguchi Y."/>
            <person name="Ohashi A."/>
            <person name="Harada H."/>
            <person name="Kamagata Y."/>
        </authorList>
    </citation>
    <scope>NUCLEOTIDE SEQUENCE [LARGE SCALE GENOMIC DNA]</scope>
    <source>
        <strain evidence="7">DSM 17711 / JCM 13418 / NBRC 101707 / SANAE</strain>
    </source>
</reference>
<dbReference type="SUPFAM" id="SSF46929">
    <property type="entry name" value="DNA helicase RuvA subunit, C-terminal domain"/>
    <property type="match status" value="1"/>
</dbReference>
<keyword evidence="7" id="KW-1185">Reference proteome</keyword>
<dbReference type="Proteomes" id="UP000001882">
    <property type="component" value="Chromosome"/>
</dbReference>
<dbReference type="eggNOG" id="arCOG06911">
    <property type="taxonomic scope" value="Archaea"/>
</dbReference>
<dbReference type="EMBL" id="AP011532">
    <property type="protein sequence ID" value="BAI62373.1"/>
    <property type="molecule type" value="Genomic_DNA"/>
</dbReference>
<dbReference type="GO" id="GO:0005524">
    <property type="term" value="F:ATP binding"/>
    <property type="evidence" value="ECO:0007669"/>
    <property type="project" value="InterPro"/>
</dbReference>